<evidence type="ECO:0000256" key="2">
    <source>
        <dbReference type="ARBA" id="ARBA00004174"/>
    </source>
</evidence>
<dbReference type="GO" id="GO:0020037">
    <property type="term" value="F:heme binding"/>
    <property type="evidence" value="ECO:0007669"/>
    <property type="project" value="InterPro"/>
</dbReference>
<evidence type="ECO:0000256" key="9">
    <source>
        <dbReference type="ARBA" id="ARBA00023002"/>
    </source>
</evidence>
<keyword evidence="11 14" id="KW-0503">Monooxygenase</keyword>
<keyword evidence="12" id="KW-0472">Membrane</keyword>
<dbReference type="InterPro" id="IPR017972">
    <property type="entry name" value="Cyt_P450_CS"/>
</dbReference>
<proteinExistence type="inferred from homology"/>
<evidence type="ECO:0000256" key="1">
    <source>
        <dbReference type="ARBA" id="ARBA00001971"/>
    </source>
</evidence>
<evidence type="ECO:0000313" key="15">
    <source>
        <dbReference type="Proteomes" id="UP000504635"/>
    </source>
</evidence>
<keyword evidence="7" id="KW-0256">Endoplasmic reticulum</keyword>
<dbReference type="Proteomes" id="UP000504635">
    <property type="component" value="Unplaced"/>
</dbReference>
<evidence type="ECO:0000256" key="6">
    <source>
        <dbReference type="ARBA" id="ARBA00022723"/>
    </source>
</evidence>
<dbReference type="PRINTS" id="PR00385">
    <property type="entry name" value="P450"/>
</dbReference>
<dbReference type="InterPro" id="IPR050476">
    <property type="entry name" value="Insect_CytP450_Detox"/>
</dbReference>
<dbReference type="InterPro" id="IPR036396">
    <property type="entry name" value="Cyt_P450_sf"/>
</dbReference>
<dbReference type="PANTHER" id="PTHR24292:SF100">
    <property type="entry name" value="CYTOCHROME P450 6A16, ISOFORM B-RELATED"/>
    <property type="match status" value="1"/>
</dbReference>
<comment type="subcellular location">
    <subcellularLocation>
        <location evidence="3">Endoplasmic reticulum membrane</location>
        <topology evidence="3">Peripheral membrane protein</topology>
    </subcellularLocation>
    <subcellularLocation>
        <location evidence="2">Microsome membrane</location>
        <topology evidence="2">Peripheral membrane protein</topology>
    </subcellularLocation>
</comment>
<dbReference type="GO" id="GO:0005789">
    <property type="term" value="C:endoplasmic reticulum membrane"/>
    <property type="evidence" value="ECO:0007669"/>
    <property type="project" value="UniProtKB-SubCell"/>
</dbReference>
<keyword evidence="5 13" id="KW-0349">Heme</keyword>
<feature type="binding site" description="axial binding residue" evidence="13">
    <location>
        <position position="187"/>
    </location>
    <ligand>
        <name>heme</name>
        <dbReference type="ChEBI" id="CHEBI:30413"/>
    </ligand>
    <ligandPart>
        <name>Fe</name>
        <dbReference type="ChEBI" id="CHEBI:18248"/>
    </ligandPart>
</feature>
<dbReference type="GO" id="GO:0004497">
    <property type="term" value="F:monooxygenase activity"/>
    <property type="evidence" value="ECO:0007669"/>
    <property type="project" value="UniProtKB-KW"/>
</dbReference>
<dbReference type="InterPro" id="IPR002401">
    <property type="entry name" value="Cyt_P450_E_grp-I"/>
</dbReference>
<gene>
    <name evidence="16" type="primary">LOC115889296</name>
</gene>
<keyword evidence="8" id="KW-0492">Microsome</keyword>
<dbReference type="SUPFAM" id="SSF48264">
    <property type="entry name" value="Cytochrome P450"/>
    <property type="match status" value="1"/>
</dbReference>
<dbReference type="KEGG" id="soy:115889296"/>
<accession>A0A6J2YP82</accession>
<dbReference type="InterPro" id="IPR001128">
    <property type="entry name" value="Cyt_P450"/>
</dbReference>
<name>A0A6J2YP82_SITOR</name>
<protein>
    <submittedName>
        <fullName evidence="16">Cytochrome P450 6B6-like isoform X1</fullName>
    </submittedName>
</protein>
<comment type="similarity">
    <text evidence="4 14">Belongs to the cytochrome P450 family.</text>
</comment>
<comment type="cofactor">
    <cofactor evidence="1 13">
        <name>heme</name>
        <dbReference type="ChEBI" id="CHEBI:30413"/>
    </cofactor>
</comment>
<dbReference type="PROSITE" id="PS00086">
    <property type="entry name" value="CYTOCHROME_P450"/>
    <property type="match status" value="1"/>
</dbReference>
<dbReference type="OrthoDB" id="2789670at2759"/>
<evidence type="ECO:0000256" key="7">
    <source>
        <dbReference type="ARBA" id="ARBA00022824"/>
    </source>
</evidence>
<dbReference type="Gene3D" id="1.10.630.10">
    <property type="entry name" value="Cytochrome P450"/>
    <property type="match status" value="1"/>
</dbReference>
<keyword evidence="15" id="KW-1185">Reference proteome</keyword>
<evidence type="ECO:0000256" key="8">
    <source>
        <dbReference type="ARBA" id="ARBA00022848"/>
    </source>
</evidence>
<dbReference type="Pfam" id="PF00067">
    <property type="entry name" value="p450"/>
    <property type="match status" value="1"/>
</dbReference>
<dbReference type="GeneID" id="115889296"/>
<evidence type="ECO:0000256" key="3">
    <source>
        <dbReference type="ARBA" id="ARBA00004406"/>
    </source>
</evidence>
<dbReference type="AlphaFoldDB" id="A0A6J2YP82"/>
<evidence type="ECO:0000256" key="14">
    <source>
        <dbReference type="RuleBase" id="RU000461"/>
    </source>
</evidence>
<dbReference type="PRINTS" id="PR00463">
    <property type="entry name" value="EP450I"/>
</dbReference>
<keyword evidence="6 13" id="KW-0479">Metal-binding</keyword>
<evidence type="ECO:0000313" key="16">
    <source>
        <dbReference type="RefSeq" id="XP_030765106.1"/>
    </source>
</evidence>
<evidence type="ECO:0000256" key="10">
    <source>
        <dbReference type="ARBA" id="ARBA00023004"/>
    </source>
</evidence>
<dbReference type="PANTHER" id="PTHR24292">
    <property type="entry name" value="CYTOCHROME P450"/>
    <property type="match status" value="1"/>
</dbReference>
<keyword evidence="9 14" id="KW-0560">Oxidoreductase</keyword>
<evidence type="ECO:0000256" key="12">
    <source>
        <dbReference type="ARBA" id="ARBA00023136"/>
    </source>
</evidence>
<dbReference type="GO" id="GO:0016705">
    <property type="term" value="F:oxidoreductase activity, acting on paired donors, with incorporation or reduction of molecular oxygen"/>
    <property type="evidence" value="ECO:0007669"/>
    <property type="project" value="InterPro"/>
</dbReference>
<sequence length="208" mass="23603">MVFLEKILCIYFCKCVTSNNIDAPDQKSNASITDDEIVAECFLFFAAGYDTSATTLSYAAYELARQPDIQEKIRQEIKKVLEKYNNKMTYDGLGELVYAEKVIYETLRKYPLVPTISRVCTKAYKVPGSDLTIDKGTVVKISAMGLHMDAEYYRNPEVFNPDRFDGDGDIKKPDFTFLPFGEGPRICIGSRDLISGFWDQAYTGNWKP</sequence>
<evidence type="ECO:0000256" key="4">
    <source>
        <dbReference type="ARBA" id="ARBA00010617"/>
    </source>
</evidence>
<evidence type="ECO:0000256" key="5">
    <source>
        <dbReference type="ARBA" id="ARBA00022617"/>
    </source>
</evidence>
<evidence type="ECO:0000256" key="11">
    <source>
        <dbReference type="ARBA" id="ARBA00023033"/>
    </source>
</evidence>
<evidence type="ECO:0000256" key="13">
    <source>
        <dbReference type="PIRSR" id="PIRSR602401-1"/>
    </source>
</evidence>
<organism evidence="15 16">
    <name type="scientific">Sitophilus oryzae</name>
    <name type="common">Rice weevil</name>
    <name type="synonym">Curculio oryzae</name>
    <dbReference type="NCBI Taxonomy" id="7048"/>
    <lineage>
        <taxon>Eukaryota</taxon>
        <taxon>Metazoa</taxon>
        <taxon>Ecdysozoa</taxon>
        <taxon>Arthropoda</taxon>
        <taxon>Hexapoda</taxon>
        <taxon>Insecta</taxon>
        <taxon>Pterygota</taxon>
        <taxon>Neoptera</taxon>
        <taxon>Endopterygota</taxon>
        <taxon>Coleoptera</taxon>
        <taxon>Polyphaga</taxon>
        <taxon>Cucujiformia</taxon>
        <taxon>Curculionidae</taxon>
        <taxon>Dryophthorinae</taxon>
        <taxon>Sitophilus</taxon>
    </lineage>
</organism>
<dbReference type="GO" id="GO:0005506">
    <property type="term" value="F:iron ion binding"/>
    <property type="evidence" value="ECO:0007669"/>
    <property type="project" value="InterPro"/>
</dbReference>
<dbReference type="RefSeq" id="XP_030765106.1">
    <property type="nucleotide sequence ID" value="XM_030909246.1"/>
</dbReference>
<reference evidence="16" key="1">
    <citation type="submission" date="2025-08" db="UniProtKB">
        <authorList>
            <consortium name="RefSeq"/>
        </authorList>
    </citation>
    <scope>IDENTIFICATION</scope>
    <source>
        <tissue evidence="16">Gonads</tissue>
    </source>
</reference>
<dbReference type="InParanoid" id="A0A6J2YP82"/>
<keyword evidence="10 13" id="KW-0408">Iron</keyword>